<dbReference type="InterPro" id="IPR011051">
    <property type="entry name" value="RmlC_Cupin_sf"/>
</dbReference>
<name>A0A3S2V6I4_9SPHI</name>
<dbReference type="SUPFAM" id="SSF51182">
    <property type="entry name" value="RmlC-like cupins"/>
    <property type="match status" value="1"/>
</dbReference>
<sequence length="119" mass="13559">MEIFKVTRIYTDANSDSRFEDIEYPLHPNGTIGALSEKVNVTGLFFRTVLPTYNYDFHNAPQKQFIILLDGELEIETSTGGKRTFGAGEVLQVEDTEGKGHRTRNLKPTERRSIFVTFD</sequence>
<dbReference type="EMBL" id="SACK01000008">
    <property type="protein sequence ID" value="RVT98372.1"/>
    <property type="molecule type" value="Genomic_DNA"/>
</dbReference>
<dbReference type="RefSeq" id="WP_127706900.1">
    <property type="nucleotide sequence ID" value="NZ_SACK01000008.1"/>
</dbReference>
<protein>
    <recommendedName>
        <fullName evidence="3">Cupin domain-containing protein</fullName>
    </recommendedName>
</protein>
<evidence type="ECO:0008006" key="3">
    <source>
        <dbReference type="Google" id="ProtNLM"/>
    </source>
</evidence>
<reference evidence="1 2" key="1">
    <citation type="submission" date="2019-01" db="EMBL/GenBank/DDBJ databases">
        <authorList>
            <person name="Chen W.-M."/>
        </authorList>
    </citation>
    <scope>NUCLEOTIDE SEQUENCE [LARGE SCALE GENOMIC DNA]</scope>
    <source>
        <strain evidence="1 2">YBJ-36</strain>
    </source>
</reference>
<accession>A0A3S2V6I4</accession>
<dbReference type="AlphaFoldDB" id="A0A3S2V6I4"/>
<keyword evidence="2" id="KW-1185">Reference proteome</keyword>
<proteinExistence type="predicted"/>
<organism evidence="1 2">
    <name type="scientific">Mucilaginibacter limnophilus</name>
    <dbReference type="NCBI Taxonomy" id="1932778"/>
    <lineage>
        <taxon>Bacteria</taxon>
        <taxon>Pseudomonadati</taxon>
        <taxon>Bacteroidota</taxon>
        <taxon>Sphingobacteriia</taxon>
        <taxon>Sphingobacteriales</taxon>
        <taxon>Sphingobacteriaceae</taxon>
        <taxon>Mucilaginibacter</taxon>
    </lineage>
</organism>
<dbReference type="Gene3D" id="2.60.120.10">
    <property type="entry name" value="Jelly Rolls"/>
    <property type="match status" value="1"/>
</dbReference>
<evidence type="ECO:0000313" key="1">
    <source>
        <dbReference type="EMBL" id="RVT98372.1"/>
    </source>
</evidence>
<comment type="caution">
    <text evidence="1">The sequence shown here is derived from an EMBL/GenBank/DDBJ whole genome shotgun (WGS) entry which is preliminary data.</text>
</comment>
<gene>
    <name evidence="1" type="ORF">EOD41_16395</name>
</gene>
<dbReference type="InterPro" id="IPR014710">
    <property type="entry name" value="RmlC-like_jellyroll"/>
</dbReference>
<dbReference type="OrthoDB" id="4205621at2"/>
<evidence type="ECO:0000313" key="2">
    <source>
        <dbReference type="Proteomes" id="UP000282759"/>
    </source>
</evidence>
<dbReference type="Proteomes" id="UP000282759">
    <property type="component" value="Unassembled WGS sequence"/>
</dbReference>